<keyword evidence="1" id="KW-0732">Signal</keyword>
<dbReference type="RefSeq" id="WP_261693034.1">
    <property type="nucleotide sequence ID" value="NZ_CP104694.1"/>
</dbReference>
<feature type="signal peptide" evidence="1">
    <location>
        <begin position="1"/>
        <end position="20"/>
    </location>
</feature>
<protein>
    <submittedName>
        <fullName evidence="3">Nuclear transport factor 2 family protein</fullName>
    </submittedName>
</protein>
<evidence type="ECO:0000313" key="4">
    <source>
        <dbReference type="Proteomes" id="UP001064632"/>
    </source>
</evidence>
<feature type="chain" id="PRO_5047312405" evidence="1">
    <location>
        <begin position="21"/>
        <end position="178"/>
    </location>
</feature>
<dbReference type="InterPro" id="IPR032710">
    <property type="entry name" value="NTF2-like_dom_sf"/>
</dbReference>
<organism evidence="3 4">
    <name type="scientific">Tahibacter amnicola</name>
    <dbReference type="NCBI Taxonomy" id="2976241"/>
    <lineage>
        <taxon>Bacteria</taxon>
        <taxon>Pseudomonadati</taxon>
        <taxon>Pseudomonadota</taxon>
        <taxon>Gammaproteobacteria</taxon>
        <taxon>Lysobacterales</taxon>
        <taxon>Rhodanobacteraceae</taxon>
        <taxon>Tahibacter</taxon>
    </lineage>
</organism>
<evidence type="ECO:0000259" key="2">
    <source>
        <dbReference type="Pfam" id="PF13474"/>
    </source>
</evidence>
<name>A0ABY6B7G7_9GAMM</name>
<dbReference type="Pfam" id="PF13474">
    <property type="entry name" value="SnoaL_3"/>
    <property type="match status" value="1"/>
</dbReference>
<dbReference type="SUPFAM" id="SSF54427">
    <property type="entry name" value="NTF2-like"/>
    <property type="match status" value="1"/>
</dbReference>
<proteinExistence type="predicted"/>
<dbReference type="EMBL" id="CP104694">
    <property type="protein sequence ID" value="UXI66048.1"/>
    <property type="molecule type" value="Genomic_DNA"/>
</dbReference>
<sequence>MRLQLPFLVLALVASQFAFAHGNEKHTPSAMKPGRDSSAAQLTVDPAAAEAIAVVERFSAALGSGDLPAATAELDPAVLILESGGAEHSRDEYLGGHAKSDAEFLKNAQVTLKRRTAQAAGDLAWVGSESEIHAMKGADMLMISSSETMVLRKTAKGWKIVHIHWSSRKAAPTAAHSS</sequence>
<evidence type="ECO:0000313" key="3">
    <source>
        <dbReference type="EMBL" id="UXI66048.1"/>
    </source>
</evidence>
<keyword evidence="4" id="KW-1185">Reference proteome</keyword>
<gene>
    <name evidence="3" type="ORF">N4264_14945</name>
</gene>
<evidence type="ECO:0000256" key="1">
    <source>
        <dbReference type="SAM" id="SignalP"/>
    </source>
</evidence>
<dbReference type="Gene3D" id="3.10.450.50">
    <property type="match status" value="1"/>
</dbReference>
<reference evidence="3" key="1">
    <citation type="submission" date="2022-09" db="EMBL/GenBank/DDBJ databases">
        <title>Tahibacter sp. nov., isolated from a fresh water.</title>
        <authorList>
            <person name="Baek J.H."/>
            <person name="Lee J.K."/>
            <person name="Kim J.M."/>
            <person name="Jeon C.O."/>
        </authorList>
    </citation>
    <scope>NUCLEOTIDE SEQUENCE</scope>
    <source>
        <strain evidence="3">W38</strain>
    </source>
</reference>
<feature type="domain" description="SnoaL-like" evidence="2">
    <location>
        <begin position="53"/>
        <end position="166"/>
    </location>
</feature>
<accession>A0ABY6B7G7</accession>
<dbReference type="InterPro" id="IPR037401">
    <property type="entry name" value="SnoaL-like"/>
</dbReference>
<dbReference type="Proteomes" id="UP001064632">
    <property type="component" value="Chromosome"/>
</dbReference>